<sequence length="253" mass="28887">SDKACVWLHAVSVGEVNLLAMLIDEIARRKPDWQCVVSTTTMTGMALAKRKYPELSVFYCPLDFSWAVRTAARRIRPRALVLAELELWPNLVKAVRESGGRVAVINGRLSEHSFRGYRRVRPLAKRLLGKVDVVAVQDETYAERFRRLGARAEVVHVTGSMKYDGAETDRGNPTTRRLARLAGFADEDVVFLAGSTQEPEEAYCLTAYQALRRDWPRLRLVIVPRHPDRFEVVARLLEESDLVWQRRSQLENQ</sequence>
<dbReference type="SUPFAM" id="SSF53756">
    <property type="entry name" value="UDP-Glycosyltransferase/glycogen phosphorylase"/>
    <property type="match status" value="1"/>
</dbReference>
<comment type="caution">
    <text evidence="3">The sequence shown here is derived from an EMBL/GenBank/DDBJ whole genome shotgun (WGS) entry which is preliminary data.</text>
</comment>
<feature type="domain" description="3-deoxy-D-manno-octulosonic-acid transferase N-terminal" evidence="2">
    <location>
        <begin position="3"/>
        <end position="164"/>
    </location>
</feature>
<dbReference type="Gene3D" id="3.40.50.11720">
    <property type="entry name" value="3-Deoxy-D-manno-octulosonic-acid transferase, N-terminal domain"/>
    <property type="match status" value="1"/>
</dbReference>
<keyword evidence="1" id="KW-0808">Transferase</keyword>
<feature type="non-terminal residue" evidence="3">
    <location>
        <position position="253"/>
    </location>
</feature>
<dbReference type="GO" id="GO:0009245">
    <property type="term" value="P:lipid A biosynthetic process"/>
    <property type="evidence" value="ECO:0007669"/>
    <property type="project" value="TreeGrafter"/>
</dbReference>
<organism evidence="3">
    <name type="scientific">marine sediment metagenome</name>
    <dbReference type="NCBI Taxonomy" id="412755"/>
    <lineage>
        <taxon>unclassified sequences</taxon>
        <taxon>metagenomes</taxon>
        <taxon>ecological metagenomes</taxon>
    </lineage>
</organism>
<reference evidence="3" key="1">
    <citation type="journal article" date="2014" name="Front. Microbiol.">
        <title>High frequency of phylogenetically diverse reductive dehalogenase-homologous genes in deep subseafloor sedimentary metagenomes.</title>
        <authorList>
            <person name="Kawai M."/>
            <person name="Futagami T."/>
            <person name="Toyoda A."/>
            <person name="Takaki Y."/>
            <person name="Nishi S."/>
            <person name="Hori S."/>
            <person name="Arai W."/>
            <person name="Tsubouchi T."/>
            <person name="Morono Y."/>
            <person name="Uchiyama I."/>
            <person name="Ito T."/>
            <person name="Fujiyama A."/>
            <person name="Inagaki F."/>
            <person name="Takami H."/>
        </authorList>
    </citation>
    <scope>NUCLEOTIDE SEQUENCE</scope>
    <source>
        <strain evidence="3">Expedition CK06-06</strain>
    </source>
</reference>
<dbReference type="Pfam" id="PF04413">
    <property type="entry name" value="Glycos_transf_N"/>
    <property type="match status" value="1"/>
</dbReference>
<dbReference type="PANTHER" id="PTHR42755">
    <property type="entry name" value="3-DEOXY-MANNO-OCTULOSONATE CYTIDYLYLTRANSFERASE"/>
    <property type="match status" value="1"/>
</dbReference>
<evidence type="ECO:0000259" key="2">
    <source>
        <dbReference type="Pfam" id="PF04413"/>
    </source>
</evidence>
<name>X1JW70_9ZZZZ</name>
<gene>
    <name evidence="3" type="ORF">S03H2_56127</name>
</gene>
<dbReference type="InterPro" id="IPR039901">
    <property type="entry name" value="Kdotransferase"/>
</dbReference>
<dbReference type="PANTHER" id="PTHR42755:SF1">
    <property type="entry name" value="3-DEOXY-D-MANNO-OCTULOSONIC ACID TRANSFERASE, MITOCHONDRIAL-RELATED"/>
    <property type="match status" value="1"/>
</dbReference>
<dbReference type="InterPro" id="IPR007507">
    <property type="entry name" value="Glycos_transf_N"/>
</dbReference>
<evidence type="ECO:0000256" key="1">
    <source>
        <dbReference type="ARBA" id="ARBA00022679"/>
    </source>
</evidence>
<dbReference type="GO" id="GO:0016740">
    <property type="term" value="F:transferase activity"/>
    <property type="evidence" value="ECO:0007669"/>
    <property type="project" value="UniProtKB-KW"/>
</dbReference>
<dbReference type="GO" id="GO:0005886">
    <property type="term" value="C:plasma membrane"/>
    <property type="evidence" value="ECO:0007669"/>
    <property type="project" value="TreeGrafter"/>
</dbReference>
<dbReference type="AlphaFoldDB" id="X1JW70"/>
<dbReference type="InterPro" id="IPR038107">
    <property type="entry name" value="Glycos_transf_N_sf"/>
</dbReference>
<feature type="non-terminal residue" evidence="3">
    <location>
        <position position="1"/>
    </location>
</feature>
<proteinExistence type="predicted"/>
<accession>X1JW70</accession>
<dbReference type="Gene3D" id="3.40.50.2000">
    <property type="entry name" value="Glycogen Phosphorylase B"/>
    <property type="match status" value="1"/>
</dbReference>
<dbReference type="EMBL" id="BARU01035897">
    <property type="protein sequence ID" value="GAH85660.1"/>
    <property type="molecule type" value="Genomic_DNA"/>
</dbReference>
<evidence type="ECO:0000313" key="3">
    <source>
        <dbReference type="EMBL" id="GAH85660.1"/>
    </source>
</evidence>
<protein>
    <recommendedName>
        <fullName evidence="2">3-deoxy-D-manno-octulosonic-acid transferase N-terminal domain-containing protein</fullName>
    </recommendedName>
</protein>